<dbReference type="PROSITE" id="PS51375">
    <property type="entry name" value="PPR"/>
    <property type="match status" value="12"/>
</dbReference>
<accession>A0A803LSA7</accession>
<feature type="repeat" description="PPR" evidence="3">
    <location>
        <begin position="1096"/>
        <end position="1130"/>
    </location>
</feature>
<evidence type="ECO:0008006" key="6">
    <source>
        <dbReference type="Google" id="ProtNLM"/>
    </source>
</evidence>
<dbReference type="InterPro" id="IPR050667">
    <property type="entry name" value="PPR-containing_protein"/>
</dbReference>
<feature type="repeat" description="PPR" evidence="3">
    <location>
        <begin position="1131"/>
        <end position="1165"/>
    </location>
</feature>
<proteinExistence type="inferred from homology"/>
<sequence>MLQRISSTHLRTSIINQVCSSLSPFFPLKLHQFFAAFLSNSSSSNKLSNTHFNSSPVSPPFVGNLVFSKCSHLWDHRIDKSTIASSSINQLILNISYVSPKICRKFLRVLSWKPEDVLEILLGFQLGSESLRIDVEVVESLWEIFRRVDDRNVGFKHLPQSYEVMASMLVNKGMFGEVESLLSTAKTQGILLANEEVFSRLVEGYANMGELDRAFLMYDAMKGLSLAPSLACYRSLLSPLMKEGRVDQAIRVYEDVVEVGFNIGDVEPKNLENLISFLCWDGKIREARKLLKKIVVSGWKPNTVILSKVADVYYEKKDFEDLLSFFVEMKCAPDIFVGNKIIRSLCSNFGIGRADSFLWELERLGFVPNEITFGIFISWSCLDGAFFYLSEILSRGLKPDRHSYNALISGLFKAGMQEHAREIFNEMIGNGVKPNLATFRALLAGYSNARLFNEVELMMSEMVNHGLITLPDSENPISKAFAILGLNPLTVKLKRDNDVKSFRTEFVDTLGNGLYLDTNVDEFEKTVMGVLEDSLVPDFNLLVMRQCSVNNVKEALLMVDEMLQWGQEFSLPALSVLVRLLCESNCHIKAIPALLDKVFQRFGELDCETLNCIIKALGEGGFVDECRLLLQEMYRRHLPISNTTYTATIVAFCKLGSMSDILYCWGHARKDNWSPEWGDFIIILENLCHRRMLEEVLGLFDIMLAADPDLQIQICDVFFEKLSSNGLTCVGDILVKELKRKNFELDHTVYSRLIKGYCLEKRFSEALMTFDEIRADNLALSPDALMLLIPKLCKFNRFKEAVALIDAGFKDHPSVLFSLHSALVIGCCRAGKVAVADGLFQEMFLQNNHPKGEIYNSLLQARCQSGNLKTAKELFCVMMKRSINLSVFSYRDLIYLLCKVGMLHFLRGLKNFMAIGNNTPYSLVHNIFTICLFRTEKHHLVDALLDELEESRQQLDEVGYNILIHGFSVCKDMPRSMKFLNDMIIKGLRPSNRSLRAVIRYLCKNGEIQNALELSNQIESRGWCLCPTVHFAILEGLFSCGRIHQAERFLAQFFEKGSTSETSYYNNLIRNFCNYGRLETAVNLLDQILKNKSIPDASSYDCVVQSFCVYNNLDCAMDFFNEMFYRNLRPSIGTWDILIQKFCKNGQTKDAECLLISMIEVGETPTKRMYSSVIDRYQFENNLSKASELLNWMQRQGYEPDFGTQWSLISSLSYSNDRKSNNDNEGFLSKLLVKSGFPLESPKSKLK</sequence>
<reference evidence="4" key="1">
    <citation type="journal article" date="2017" name="Nature">
        <title>The genome of Chenopodium quinoa.</title>
        <authorList>
            <person name="Jarvis D.E."/>
            <person name="Ho Y.S."/>
            <person name="Lightfoot D.J."/>
            <person name="Schmoeckel S.M."/>
            <person name="Li B."/>
            <person name="Borm T.J.A."/>
            <person name="Ohyanagi H."/>
            <person name="Mineta K."/>
            <person name="Michell C.T."/>
            <person name="Saber N."/>
            <person name="Kharbatia N.M."/>
            <person name="Rupper R.R."/>
            <person name="Sharp A.R."/>
            <person name="Dally N."/>
            <person name="Boughton B.A."/>
            <person name="Woo Y.H."/>
            <person name="Gao G."/>
            <person name="Schijlen E.G.W.M."/>
            <person name="Guo X."/>
            <person name="Momin A.A."/>
            <person name="Negrao S."/>
            <person name="Al-Babili S."/>
            <person name="Gehring C."/>
            <person name="Roessner U."/>
            <person name="Jung C."/>
            <person name="Murphy K."/>
            <person name="Arold S.T."/>
            <person name="Gojobori T."/>
            <person name="van der Linden C.G."/>
            <person name="van Loo E.N."/>
            <person name="Jellen E.N."/>
            <person name="Maughan P.J."/>
            <person name="Tester M."/>
        </authorList>
    </citation>
    <scope>NUCLEOTIDE SEQUENCE [LARGE SCALE GENOMIC DNA]</scope>
    <source>
        <strain evidence="4">cv. PI 614886</strain>
    </source>
</reference>
<feature type="repeat" description="PPR" evidence="3">
    <location>
        <begin position="229"/>
        <end position="263"/>
    </location>
</feature>
<dbReference type="SMR" id="A0A803LSA7"/>
<dbReference type="KEGG" id="cqi:110735029"/>
<dbReference type="InterPro" id="IPR011990">
    <property type="entry name" value="TPR-like_helical_dom_sf"/>
</dbReference>
<comment type="similarity">
    <text evidence="1">Belongs to the PPR family. P subfamily.</text>
</comment>
<dbReference type="PANTHER" id="PTHR47939:SF6">
    <property type="entry name" value="OS03G0168400 PROTEIN"/>
    <property type="match status" value="1"/>
</dbReference>
<feature type="repeat" description="PPR" evidence="3">
    <location>
        <begin position="1061"/>
        <end position="1095"/>
    </location>
</feature>
<evidence type="ECO:0000313" key="4">
    <source>
        <dbReference type="EnsemblPlants" id="AUR62018101-RA:cds"/>
    </source>
</evidence>
<feature type="repeat" description="PPR" evidence="3">
    <location>
        <begin position="606"/>
        <end position="640"/>
    </location>
</feature>
<feature type="repeat" description="PPR" evidence="3">
    <location>
        <begin position="746"/>
        <end position="780"/>
    </location>
</feature>
<organism evidence="4 5">
    <name type="scientific">Chenopodium quinoa</name>
    <name type="common">Quinoa</name>
    <dbReference type="NCBI Taxonomy" id="63459"/>
    <lineage>
        <taxon>Eukaryota</taxon>
        <taxon>Viridiplantae</taxon>
        <taxon>Streptophyta</taxon>
        <taxon>Embryophyta</taxon>
        <taxon>Tracheophyta</taxon>
        <taxon>Spermatophyta</taxon>
        <taxon>Magnoliopsida</taxon>
        <taxon>eudicotyledons</taxon>
        <taxon>Gunneridae</taxon>
        <taxon>Pentapetalae</taxon>
        <taxon>Caryophyllales</taxon>
        <taxon>Chenopodiaceae</taxon>
        <taxon>Chenopodioideae</taxon>
        <taxon>Atripliceae</taxon>
        <taxon>Chenopodium</taxon>
    </lineage>
</organism>
<reference evidence="4" key="2">
    <citation type="submission" date="2021-03" db="UniProtKB">
        <authorList>
            <consortium name="EnsemblPlants"/>
        </authorList>
    </citation>
    <scope>IDENTIFICATION</scope>
</reference>
<dbReference type="GeneID" id="110735029"/>
<gene>
    <name evidence="4" type="primary">LOC110735029</name>
</gene>
<dbReference type="AlphaFoldDB" id="A0A803LSA7"/>
<feature type="repeat" description="PPR" evidence="3">
    <location>
        <begin position="194"/>
        <end position="228"/>
    </location>
</feature>
<evidence type="ECO:0000256" key="3">
    <source>
        <dbReference type="PROSITE-ProRule" id="PRU00708"/>
    </source>
</evidence>
<dbReference type="OMA" id="INGLCAN"/>
<dbReference type="InterPro" id="IPR002885">
    <property type="entry name" value="PPR_rpt"/>
</dbReference>
<dbReference type="Pfam" id="PF01535">
    <property type="entry name" value="PPR"/>
    <property type="match status" value="7"/>
</dbReference>
<evidence type="ECO:0000256" key="1">
    <source>
        <dbReference type="ARBA" id="ARBA00007626"/>
    </source>
</evidence>
<dbReference type="Proteomes" id="UP000596660">
    <property type="component" value="Unplaced"/>
</dbReference>
<dbReference type="RefSeq" id="XP_021770842.1">
    <property type="nucleotide sequence ID" value="XM_021915150.1"/>
</dbReference>
<feature type="repeat" description="PPR" evidence="3">
    <location>
        <begin position="400"/>
        <end position="434"/>
    </location>
</feature>
<keyword evidence="2" id="KW-0677">Repeat</keyword>
<feature type="repeat" description="PPR" evidence="3">
    <location>
        <begin position="1166"/>
        <end position="1200"/>
    </location>
</feature>
<feature type="repeat" description="PPR" evidence="3">
    <location>
        <begin position="435"/>
        <end position="469"/>
    </location>
</feature>
<feature type="repeat" description="PPR" evidence="3">
    <location>
        <begin position="851"/>
        <end position="885"/>
    </location>
</feature>
<name>A0A803LSA7_CHEQI</name>
<dbReference type="EnsemblPlants" id="AUR62018101-RA">
    <property type="protein sequence ID" value="AUR62018101-RA:cds"/>
    <property type="gene ID" value="AUR62018101"/>
</dbReference>
<dbReference type="Gene3D" id="1.25.40.10">
    <property type="entry name" value="Tetratricopeptide repeat domain"/>
    <property type="match status" value="7"/>
</dbReference>
<dbReference type="PANTHER" id="PTHR47939">
    <property type="entry name" value="MEMBRANE-ASSOCIATED SALT-INDUCIBLE PROTEIN-LIKE"/>
    <property type="match status" value="1"/>
</dbReference>
<evidence type="ECO:0000313" key="5">
    <source>
        <dbReference type="Proteomes" id="UP000596660"/>
    </source>
</evidence>
<dbReference type="Pfam" id="PF13041">
    <property type="entry name" value="PPR_2"/>
    <property type="match status" value="3"/>
</dbReference>
<dbReference type="OrthoDB" id="773543at2759"/>
<dbReference type="Gramene" id="AUR62018101-RA">
    <property type="protein sequence ID" value="AUR62018101-RA:cds"/>
    <property type="gene ID" value="AUR62018101"/>
</dbReference>
<protein>
    <recommendedName>
        <fullName evidence="6">Pentatricopeptide repeat-containing protein</fullName>
    </recommendedName>
</protein>
<evidence type="ECO:0000256" key="2">
    <source>
        <dbReference type="ARBA" id="ARBA00022737"/>
    </source>
</evidence>
<dbReference type="NCBIfam" id="TIGR00756">
    <property type="entry name" value="PPR"/>
    <property type="match status" value="5"/>
</dbReference>
<keyword evidence="5" id="KW-1185">Reference proteome</keyword>
<feature type="repeat" description="PPR" evidence="3">
    <location>
        <begin position="956"/>
        <end position="990"/>
    </location>
</feature>